<feature type="compositionally biased region" description="Basic residues" evidence="1">
    <location>
        <begin position="99"/>
        <end position="108"/>
    </location>
</feature>
<proteinExistence type="predicted"/>
<protein>
    <submittedName>
        <fullName evidence="2">Uncharacterized protein</fullName>
    </submittedName>
</protein>
<feature type="compositionally biased region" description="Polar residues" evidence="1">
    <location>
        <begin position="27"/>
        <end position="45"/>
    </location>
</feature>
<dbReference type="Proteomes" id="UP000765509">
    <property type="component" value="Unassembled WGS sequence"/>
</dbReference>
<comment type="caution">
    <text evidence="2">The sequence shown here is derived from an EMBL/GenBank/DDBJ whole genome shotgun (WGS) entry which is preliminary data.</text>
</comment>
<feature type="region of interest" description="Disordered" evidence="1">
    <location>
        <begin position="1"/>
        <end position="52"/>
    </location>
</feature>
<evidence type="ECO:0000313" key="3">
    <source>
        <dbReference type="Proteomes" id="UP000765509"/>
    </source>
</evidence>
<gene>
    <name evidence="2" type="ORF">O181_005421</name>
</gene>
<feature type="region of interest" description="Disordered" evidence="1">
    <location>
        <begin position="82"/>
        <end position="113"/>
    </location>
</feature>
<organism evidence="2 3">
    <name type="scientific">Austropuccinia psidii MF-1</name>
    <dbReference type="NCBI Taxonomy" id="1389203"/>
    <lineage>
        <taxon>Eukaryota</taxon>
        <taxon>Fungi</taxon>
        <taxon>Dikarya</taxon>
        <taxon>Basidiomycota</taxon>
        <taxon>Pucciniomycotina</taxon>
        <taxon>Pucciniomycetes</taxon>
        <taxon>Pucciniales</taxon>
        <taxon>Sphaerophragmiaceae</taxon>
        <taxon>Austropuccinia</taxon>
    </lineage>
</organism>
<keyword evidence="3" id="KW-1185">Reference proteome</keyword>
<reference evidence="2" key="1">
    <citation type="submission" date="2021-03" db="EMBL/GenBank/DDBJ databases">
        <title>Draft genome sequence of rust myrtle Austropuccinia psidii MF-1, a brazilian biotype.</title>
        <authorList>
            <person name="Quecine M.C."/>
            <person name="Pachon D.M.R."/>
            <person name="Bonatelli M.L."/>
            <person name="Correr F.H."/>
            <person name="Franceschini L.M."/>
            <person name="Leite T.F."/>
            <person name="Margarido G.R.A."/>
            <person name="Almeida C.A."/>
            <person name="Ferrarezi J.A."/>
            <person name="Labate C.A."/>
        </authorList>
    </citation>
    <scope>NUCLEOTIDE SEQUENCE</scope>
    <source>
        <strain evidence="2">MF-1</strain>
    </source>
</reference>
<name>A0A9Q3BH81_9BASI</name>
<accession>A0A9Q3BH81</accession>
<dbReference type="AlphaFoldDB" id="A0A9Q3BH81"/>
<dbReference type="EMBL" id="AVOT02001106">
    <property type="protein sequence ID" value="MBW0465706.1"/>
    <property type="molecule type" value="Genomic_DNA"/>
</dbReference>
<sequence>MLRTRQQQGQRKEAHKGPITAKKWTPIANQRNRKPQNSASIQGKPTLTTSTGTITVINPVVTSEGKLPKAADNKIFTRHSQRNLGAQRHWPGDREGLSRTRRCGRGHLGHSGGWQDIERNHTHSAIHIPIQQKPQTEDWKDMNQVLQLQ</sequence>
<evidence type="ECO:0000313" key="2">
    <source>
        <dbReference type="EMBL" id="MBW0465706.1"/>
    </source>
</evidence>
<evidence type="ECO:0000256" key="1">
    <source>
        <dbReference type="SAM" id="MobiDB-lite"/>
    </source>
</evidence>